<comment type="caution">
    <text evidence="2">The sequence shown here is derived from an EMBL/GenBank/DDBJ whole genome shotgun (WGS) entry which is preliminary data.</text>
</comment>
<name>A0ABR9Q9W6_9ENTR</name>
<sequence>MHLRSAHDENIGKPNWGRKARPGNVQIYEDAVRMANPARKVNLEREKQIRFGRKSKKIGHRCPCGSGMKYKRRHGR</sequence>
<dbReference type="Pfam" id="PF02810">
    <property type="entry name" value="SEC-C"/>
    <property type="match status" value="1"/>
</dbReference>
<organism evidence="2 3">
    <name type="scientific">Enterobacter pasteurii</name>
    <dbReference type="NCBI Taxonomy" id="3029761"/>
    <lineage>
        <taxon>Bacteria</taxon>
        <taxon>Pseudomonadati</taxon>
        <taxon>Pseudomonadota</taxon>
        <taxon>Gammaproteobacteria</taxon>
        <taxon>Enterobacterales</taxon>
        <taxon>Enterobacteriaceae</taxon>
        <taxon>Enterobacter</taxon>
        <taxon>Enterobacter cloacae complex</taxon>
    </lineage>
</organism>
<feature type="region of interest" description="Disordered" evidence="1">
    <location>
        <begin position="1"/>
        <end position="22"/>
    </location>
</feature>
<gene>
    <name evidence="2" type="ORF">IM311_16385</name>
</gene>
<keyword evidence="3" id="KW-1185">Reference proteome</keyword>
<dbReference type="InterPro" id="IPR004027">
    <property type="entry name" value="SEC_C_motif"/>
</dbReference>
<accession>A0ABR9Q9W6</accession>
<proteinExistence type="predicted"/>
<evidence type="ECO:0000256" key="1">
    <source>
        <dbReference type="SAM" id="MobiDB-lite"/>
    </source>
</evidence>
<protein>
    <submittedName>
        <fullName evidence="2">SEC-C domain-containing protein</fullName>
    </submittedName>
</protein>
<evidence type="ECO:0000313" key="3">
    <source>
        <dbReference type="Proteomes" id="UP001296720"/>
    </source>
</evidence>
<reference evidence="2 3" key="1">
    <citation type="submission" date="2020-10" db="EMBL/GenBank/DDBJ databases">
        <title>High risk of septic shock deaths with Enterobacter bugandensis among Enterobacter cloacae complex isolates that physiologically colonize newborns in neonatal intensive care unit bis.</title>
        <authorList>
            <person name="Girlich D."/>
            <person name="Ouzani S."/>
            <person name="Emeraud C."/>
            <person name="Bonnin R.A."/>
            <person name="Gauthier L."/>
            <person name="Le Sache N."/>
            <person name="Mokhtari M."/>
            <person name="Langlois I."/>
            <person name="Begasse C."/>
            <person name="Arangia N."/>
            <person name="Fournier S."/>
            <person name="Fortineau N."/>
            <person name="Naas T."/>
            <person name="Dortet L."/>
        </authorList>
    </citation>
    <scope>NUCLEOTIDE SEQUENCE [LARGE SCALE GENOMIC DNA]</scope>
    <source>
        <strain evidence="2 3">P40RS</strain>
    </source>
</reference>
<dbReference type="EMBL" id="JADBRO010000017">
    <property type="protein sequence ID" value="MBE4855642.1"/>
    <property type="molecule type" value="Genomic_DNA"/>
</dbReference>
<evidence type="ECO:0000313" key="2">
    <source>
        <dbReference type="EMBL" id="MBE4855642.1"/>
    </source>
</evidence>
<dbReference type="Proteomes" id="UP001296720">
    <property type="component" value="Unassembled WGS sequence"/>
</dbReference>
<feature type="compositionally biased region" description="Basic and acidic residues" evidence="1">
    <location>
        <begin position="1"/>
        <end position="11"/>
    </location>
</feature>
<feature type="region of interest" description="Disordered" evidence="1">
    <location>
        <begin position="55"/>
        <end position="76"/>
    </location>
</feature>